<dbReference type="AlphaFoldDB" id="A0A8X7C7D4"/>
<name>A0A8X7C7D4_9ARAC</name>
<organism evidence="1 2">
    <name type="scientific">Trichonephila inaurata madagascariensis</name>
    <dbReference type="NCBI Taxonomy" id="2747483"/>
    <lineage>
        <taxon>Eukaryota</taxon>
        <taxon>Metazoa</taxon>
        <taxon>Ecdysozoa</taxon>
        <taxon>Arthropoda</taxon>
        <taxon>Chelicerata</taxon>
        <taxon>Arachnida</taxon>
        <taxon>Araneae</taxon>
        <taxon>Araneomorphae</taxon>
        <taxon>Entelegynae</taxon>
        <taxon>Araneoidea</taxon>
        <taxon>Nephilidae</taxon>
        <taxon>Trichonephila</taxon>
        <taxon>Trichonephila inaurata</taxon>
    </lineage>
</organism>
<evidence type="ECO:0000313" key="2">
    <source>
        <dbReference type="Proteomes" id="UP000886998"/>
    </source>
</evidence>
<reference evidence="1" key="1">
    <citation type="submission" date="2020-08" db="EMBL/GenBank/DDBJ databases">
        <title>Multicomponent nature underlies the extraordinary mechanical properties of spider dragline silk.</title>
        <authorList>
            <person name="Kono N."/>
            <person name="Nakamura H."/>
            <person name="Mori M."/>
            <person name="Yoshida Y."/>
            <person name="Ohtoshi R."/>
            <person name="Malay A.D."/>
            <person name="Moran D.A.P."/>
            <person name="Tomita M."/>
            <person name="Numata K."/>
            <person name="Arakawa K."/>
        </authorList>
    </citation>
    <scope>NUCLEOTIDE SEQUENCE</scope>
</reference>
<comment type="caution">
    <text evidence="1">The sequence shown here is derived from an EMBL/GenBank/DDBJ whole genome shotgun (WGS) entry which is preliminary data.</text>
</comment>
<proteinExistence type="predicted"/>
<evidence type="ECO:0000313" key="1">
    <source>
        <dbReference type="EMBL" id="GFY60346.1"/>
    </source>
</evidence>
<keyword evidence="2" id="KW-1185">Reference proteome</keyword>
<dbReference type="EMBL" id="BMAV01013116">
    <property type="protein sequence ID" value="GFY60346.1"/>
    <property type="molecule type" value="Genomic_DNA"/>
</dbReference>
<gene>
    <name evidence="1" type="ORF">TNIN_175231</name>
</gene>
<sequence length="95" mass="10731">MYRDQLAGMSCHKSLNCVFYNFSNTECGLHWLQRGTMSSFITIKNPNTNAQKIMSVVLFITQGHFLGSKPLKGTIQATDTRTDSTTILGKHIMRF</sequence>
<dbReference type="Proteomes" id="UP000886998">
    <property type="component" value="Unassembled WGS sequence"/>
</dbReference>
<protein>
    <submittedName>
        <fullName evidence="1">Uncharacterized protein</fullName>
    </submittedName>
</protein>
<accession>A0A8X7C7D4</accession>